<feature type="transmembrane region" description="Helical" evidence="1">
    <location>
        <begin position="79"/>
        <end position="106"/>
    </location>
</feature>
<protein>
    <submittedName>
        <fullName evidence="2">Uncharacterized protein</fullName>
    </submittedName>
</protein>
<dbReference type="Gene3D" id="2.20.28.160">
    <property type="match status" value="1"/>
</dbReference>
<evidence type="ECO:0000313" key="3">
    <source>
        <dbReference type="Proteomes" id="UP000263642"/>
    </source>
</evidence>
<accession>A0A3D3R3N9</accession>
<sequence length="299" mass="32811">MDITTFQCPHCQAVLRMRYRQVEGTTFPCPDCQQQLRITLSPQGELTVSVIAPEPEPAGPSPLKIKTHTAWKQLQKGGLYLLASPVLMAWLVAGTGAFILLLLIIFDERHSVEIAVDLERETETVPAHIDTDNSDSPLLPADQAPVADAVPDLPVKENQNFPEPAAPVQPAEVPAEHQVLVADKPENLPPLIASKPKPAAPPAAPQTDVTLALQIPILEFRQAEEIPLKTMMIQFEEMLDTEFDLADNVKNDPRLLETPIALSSKNTTLSHLLEQILSEVALTFTVKSNKIYIERVAAP</sequence>
<reference evidence="2 3" key="1">
    <citation type="journal article" date="2018" name="Nat. Biotechnol.">
        <title>A standardized bacterial taxonomy based on genome phylogeny substantially revises the tree of life.</title>
        <authorList>
            <person name="Parks D.H."/>
            <person name="Chuvochina M."/>
            <person name="Waite D.W."/>
            <person name="Rinke C."/>
            <person name="Skarshewski A."/>
            <person name="Chaumeil P.A."/>
            <person name="Hugenholtz P."/>
        </authorList>
    </citation>
    <scope>NUCLEOTIDE SEQUENCE [LARGE SCALE GENOMIC DNA]</scope>
    <source>
        <strain evidence="2">UBA9375</strain>
    </source>
</reference>
<keyword evidence="1" id="KW-1133">Transmembrane helix</keyword>
<dbReference type="EMBL" id="DQAY01000044">
    <property type="protein sequence ID" value="HCO22712.1"/>
    <property type="molecule type" value="Genomic_DNA"/>
</dbReference>
<proteinExistence type="predicted"/>
<keyword evidence="1" id="KW-0812">Transmembrane</keyword>
<evidence type="ECO:0000313" key="2">
    <source>
        <dbReference type="EMBL" id="HCO22712.1"/>
    </source>
</evidence>
<dbReference type="Proteomes" id="UP000263642">
    <property type="component" value="Unassembled WGS sequence"/>
</dbReference>
<comment type="caution">
    <text evidence="2">The sequence shown here is derived from an EMBL/GenBank/DDBJ whole genome shotgun (WGS) entry which is preliminary data.</text>
</comment>
<keyword evidence="1" id="KW-0472">Membrane</keyword>
<organism evidence="2 3">
    <name type="scientific">Gimesia maris</name>
    <dbReference type="NCBI Taxonomy" id="122"/>
    <lineage>
        <taxon>Bacteria</taxon>
        <taxon>Pseudomonadati</taxon>
        <taxon>Planctomycetota</taxon>
        <taxon>Planctomycetia</taxon>
        <taxon>Planctomycetales</taxon>
        <taxon>Planctomycetaceae</taxon>
        <taxon>Gimesia</taxon>
    </lineage>
</organism>
<dbReference type="AlphaFoldDB" id="A0A3D3R3N9"/>
<name>A0A3D3R3N9_9PLAN</name>
<evidence type="ECO:0000256" key="1">
    <source>
        <dbReference type="SAM" id="Phobius"/>
    </source>
</evidence>
<gene>
    <name evidence="2" type="ORF">DIT97_06470</name>
</gene>